<dbReference type="EMBL" id="DQZR01000130">
    <property type="protein sequence ID" value="HDM36231.1"/>
    <property type="molecule type" value="Genomic_DNA"/>
</dbReference>
<dbReference type="AlphaFoldDB" id="A0A7C0X2R5"/>
<dbReference type="InterPro" id="IPR008969">
    <property type="entry name" value="CarboxyPept-like_regulatory"/>
</dbReference>
<dbReference type="Gene3D" id="2.60.40.1120">
    <property type="entry name" value="Carboxypeptidase-like, regulatory domain"/>
    <property type="match status" value="1"/>
</dbReference>
<evidence type="ECO:0000259" key="2">
    <source>
        <dbReference type="Pfam" id="PF24034"/>
    </source>
</evidence>
<dbReference type="Gene3D" id="1.10.10.10">
    <property type="entry name" value="Winged helix-like DNA-binding domain superfamily/Winged helix DNA-binding domain"/>
    <property type="match status" value="1"/>
</dbReference>
<comment type="caution">
    <text evidence="3">The sequence shown here is derived from an EMBL/GenBank/DDBJ whole genome shotgun (WGS) entry which is preliminary data.</text>
</comment>
<sequence>MRVLLLLILVPALFTITIPPAASEEYCTISGVAYDYLTLEPLPKTIIEVNTTPPQVYVSASGEYTLSLPPGTYHLIARHYENNVLEYQAEENITVRDGGDYRLDIIMLPAIEDDLLFDEPDISDLDSIMREDKGVPFRDLIIPILALLILIPGLILLMKLRGRRENAEESKAGHDKPLPADLLEIVEILRKNDGRMTQKDLRRILPYSEAKISLMITDLEDRGIVKRIKKGRGNVIILENSR</sequence>
<dbReference type="InterPro" id="IPR036388">
    <property type="entry name" value="WH-like_DNA-bd_sf"/>
</dbReference>
<keyword evidence="1" id="KW-1133">Transmembrane helix</keyword>
<accession>A0A7C0X2R5</accession>
<dbReference type="InterPro" id="IPR036390">
    <property type="entry name" value="WH_DNA-bd_sf"/>
</dbReference>
<proteinExistence type="predicted"/>
<organism evidence="3">
    <name type="scientific">Candidatus Syntropharchaeum butanivorans</name>
    <dbReference type="NCBI Taxonomy" id="1839936"/>
    <lineage>
        <taxon>Archaea</taxon>
        <taxon>Methanobacteriati</taxon>
        <taxon>Methanobacteriota</taxon>
        <taxon>Stenosarchaea group</taxon>
        <taxon>Methanomicrobia</taxon>
        <taxon>Methanosarcinales</taxon>
        <taxon>ANME-2 cluster</taxon>
        <taxon>Candidatus Syntropharchaeum</taxon>
    </lineage>
</organism>
<keyword evidence="1" id="KW-0472">Membrane</keyword>
<dbReference type="SUPFAM" id="SSF49464">
    <property type="entry name" value="Carboxypeptidase regulatory domain-like"/>
    <property type="match status" value="1"/>
</dbReference>
<name>A0A7C0X2R5_9EURY</name>
<protein>
    <recommendedName>
        <fullName evidence="2">DUF7343 domain-containing protein</fullName>
    </recommendedName>
</protein>
<feature type="domain" description="DUF7343" evidence="2">
    <location>
        <begin position="184"/>
        <end position="238"/>
    </location>
</feature>
<keyword evidence="1" id="KW-0812">Transmembrane</keyword>
<dbReference type="InterPro" id="IPR055767">
    <property type="entry name" value="DUF7343"/>
</dbReference>
<reference evidence="3" key="1">
    <citation type="journal article" date="2020" name="mSystems">
        <title>Genome- and Community-Level Interaction Insights into Carbon Utilization and Element Cycling Functions of Hydrothermarchaeota in Hydrothermal Sediment.</title>
        <authorList>
            <person name="Zhou Z."/>
            <person name="Liu Y."/>
            <person name="Xu W."/>
            <person name="Pan J."/>
            <person name="Luo Z.H."/>
            <person name="Li M."/>
        </authorList>
    </citation>
    <scope>NUCLEOTIDE SEQUENCE [LARGE SCALE GENOMIC DNA]</scope>
    <source>
        <strain evidence="3">HyVt-185</strain>
    </source>
</reference>
<gene>
    <name evidence="3" type="ORF">ENG09_03115</name>
</gene>
<dbReference type="Pfam" id="PF24034">
    <property type="entry name" value="DUF7343"/>
    <property type="match status" value="1"/>
</dbReference>
<evidence type="ECO:0000313" key="3">
    <source>
        <dbReference type="EMBL" id="HDM36231.1"/>
    </source>
</evidence>
<feature type="transmembrane region" description="Helical" evidence="1">
    <location>
        <begin position="140"/>
        <end position="158"/>
    </location>
</feature>
<dbReference type="SUPFAM" id="SSF46785">
    <property type="entry name" value="Winged helix' DNA-binding domain"/>
    <property type="match status" value="1"/>
</dbReference>
<evidence type="ECO:0000256" key="1">
    <source>
        <dbReference type="SAM" id="Phobius"/>
    </source>
</evidence>
<dbReference type="Proteomes" id="UP000885863">
    <property type="component" value="Unassembled WGS sequence"/>
</dbReference>